<keyword evidence="6 16" id="KW-0732">Signal</keyword>
<keyword evidence="9 14" id="KW-0067">ATP-binding</keyword>
<dbReference type="GO" id="GO:0005524">
    <property type="term" value="F:ATP binding"/>
    <property type="evidence" value="ECO:0007669"/>
    <property type="project" value="UniProtKB-UniRule"/>
</dbReference>
<dbReference type="SMART" id="SM00369">
    <property type="entry name" value="LRR_TYP"/>
    <property type="match status" value="3"/>
</dbReference>
<feature type="transmembrane region" description="Helical" evidence="15">
    <location>
        <begin position="503"/>
        <end position="527"/>
    </location>
</feature>
<dbReference type="GO" id="GO:0016020">
    <property type="term" value="C:membrane"/>
    <property type="evidence" value="ECO:0007669"/>
    <property type="project" value="UniProtKB-SubCell"/>
</dbReference>
<evidence type="ECO:0000256" key="7">
    <source>
        <dbReference type="ARBA" id="ARBA00022737"/>
    </source>
</evidence>
<dbReference type="Gene3D" id="1.10.510.10">
    <property type="entry name" value="Transferase(Phosphotransferase) domain 1"/>
    <property type="match status" value="2"/>
</dbReference>
<feature type="signal peptide" evidence="16">
    <location>
        <begin position="1"/>
        <end position="22"/>
    </location>
</feature>
<evidence type="ECO:0000256" key="12">
    <source>
        <dbReference type="ARBA" id="ARBA00047899"/>
    </source>
</evidence>
<dbReference type="PANTHER" id="PTHR45631">
    <property type="entry name" value="OS07G0107800 PROTEIN-RELATED"/>
    <property type="match status" value="1"/>
</dbReference>
<evidence type="ECO:0000259" key="17">
    <source>
        <dbReference type="PROSITE" id="PS50011"/>
    </source>
</evidence>
<dbReference type="Pfam" id="PF07714">
    <property type="entry name" value="PK_Tyr_Ser-Thr"/>
    <property type="match status" value="1"/>
</dbReference>
<gene>
    <name evidence="18" type="ORF">CFP56_032565</name>
</gene>
<dbReference type="InterPro" id="IPR000719">
    <property type="entry name" value="Prot_kinase_dom"/>
</dbReference>
<evidence type="ECO:0000256" key="8">
    <source>
        <dbReference type="ARBA" id="ARBA00022741"/>
    </source>
</evidence>
<dbReference type="InterPro" id="IPR001245">
    <property type="entry name" value="Ser-Thr/Tyr_kinase_cat_dom"/>
</dbReference>
<dbReference type="EMBL" id="PKMF04000056">
    <property type="protein sequence ID" value="KAK7854310.1"/>
    <property type="molecule type" value="Genomic_DNA"/>
</dbReference>
<dbReference type="SUPFAM" id="SSF56112">
    <property type="entry name" value="Protein kinase-like (PK-like)"/>
    <property type="match status" value="1"/>
</dbReference>
<organism evidence="18 19">
    <name type="scientific">Quercus suber</name>
    <name type="common">Cork oak</name>
    <dbReference type="NCBI Taxonomy" id="58331"/>
    <lineage>
        <taxon>Eukaryota</taxon>
        <taxon>Viridiplantae</taxon>
        <taxon>Streptophyta</taxon>
        <taxon>Embryophyta</taxon>
        <taxon>Tracheophyta</taxon>
        <taxon>Spermatophyta</taxon>
        <taxon>Magnoliopsida</taxon>
        <taxon>eudicotyledons</taxon>
        <taxon>Gunneridae</taxon>
        <taxon>Pentapetalae</taxon>
        <taxon>rosids</taxon>
        <taxon>fabids</taxon>
        <taxon>Fagales</taxon>
        <taxon>Fagaceae</taxon>
        <taxon>Quercus</taxon>
    </lineage>
</organism>
<dbReference type="Pfam" id="PF00560">
    <property type="entry name" value="LRR_1"/>
    <property type="match status" value="1"/>
</dbReference>
<evidence type="ECO:0000256" key="6">
    <source>
        <dbReference type="ARBA" id="ARBA00022729"/>
    </source>
</evidence>
<evidence type="ECO:0000313" key="19">
    <source>
        <dbReference type="Proteomes" id="UP000237347"/>
    </source>
</evidence>
<dbReference type="InterPro" id="IPR003591">
    <property type="entry name" value="Leu-rich_rpt_typical-subtyp"/>
</dbReference>
<sequence>MNMQCFWVGLLLFCGFFVVGFCDQDGFLSISCGGNTSYIDSSKISWVPDGEYVSTGNITTVKYIEGTSTSNVPIRYFPNTQGRQCYKLPVNNVSSLVLVRAHFLYQNYDGLGKPPAFSVSLGRAITSTINLTTNDPWTEEFLWSDNKETVSFCLLSIPDGGSPLISSIEVRPLPQGAYASGMGDFPNKSLRKSYRINCGYANGSLRESPPAAVLETARVLARKKVLTYNLPLDTLADYYIVLYFAGIVPVSPSFDILINGDVVQSNYTIKMSEVSALNFTRKEIKSLNITLKSITYYPQINAIEVYQMVDIPLEASSTTVSALQVIQQFTGLDLGWQDDPCSPTQWDHIGCEGSLVTSLELSDINLRTISPTFGDLLDLKTLDLHNTSLTSVIQNFGSLQDLEKLNLSFNKLTSFGSDLENLVSLKILDLQNNSLQGIVPDSLGNLGTLPQSLIKESLEIRTSGNLCLGSSIMTCNDVSSNPSIETPQVTIFTKKKQSGHNHIAIIAGAVGGAVLALILSLAVFLYIKKNRSEVTYTSRAAAEMQNWNIATEMRKWNAAKVFSYKEIKAATNNFKEVIGRGSFGSVYLGKLRDGKLVAVKVRFDKSQLGADSFINEVYLLSQIRHQNLVCLEGFCHESKQQILVYEYLPGGSLADHLYGINSKKASLSWVRRLKIAVDAAKEPLSHSGTPDSFNLVLWAKPYLQAGAFEIVDESLTGTFEVESMRKAAFVAVKSVERDASQRPTIAEVLAELKEAYSIQLSYLASFEHGS</sequence>
<dbReference type="Pfam" id="PF12819">
    <property type="entry name" value="Malectin_like"/>
    <property type="match status" value="2"/>
</dbReference>
<evidence type="ECO:0000256" key="13">
    <source>
        <dbReference type="ARBA" id="ARBA00048679"/>
    </source>
</evidence>
<feature type="domain" description="Protein kinase" evidence="17">
    <location>
        <begin position="572"/>
        <end position="770"/>
    </location>
</feature>
<accession>A0AAW0LSB0</accession>
<dbReference type="GO" id="GO:0004672">
    <property type="term" value="F:protein kinase activity"/>
    <property type="evidence" value="ECO:0007669"/>
    <property type="project" value="InterPro"/>
</dbReference>
<reference evidence="18 19" key="1">
    <citation type="journal article" date="2018" name="Sci. Data">
        <title>The draft genome sequence of cork oak.</title>
        <authorList>
            <person name="Ramos A.M."/>
            <person name="Usie A."/>
            <person name="Barbosa P."/>
            <person name="Barros P.M."/>
            <person name="Capote T."/>
            <person name="Chaves I."/>
            <person name="Simoes F."/>
            <person name="Abreu I."/>
            <person name="Carrasquinho I."/>
            <person name="Faro C."/>
            <person name="Guimaraes J.B."/>
            <person name="Mendonca D."/>
            <person name="Nobrega F."/>
            <person name="Rodrigues L."/>
            <person name="Saibo N.J.M."/>
            <person name="Varela M.C."/>
            <person name="Egas C."/>
            <person name="Matos J."/>
            <person name="Miguel C.M."/>
            <person name="Oliveira M.M."/>
            <person name="Ricardo C.P."/>
            <person name="Goncalves S."/>
        </authorList>
    </citation>
    <scope>NUCLEOTIDE SEQUENCE [LARGE SCALE GENOMIC DNA]</scope>
    <source>
        <strain evidence="19">cv. HL8</strain>
    </source>
</reference>
<dbReference type="Gene3D" id="2.60.120.430">
    <property type="entry name" value="Galactose-binding lectin"/>
    <property type="match status" value="1"/>
</dbReference>
<dbReference type="InterPro" id="IPR001611">
    <property type="entry name" value="Leu-rich_rpt"/>
</dbReference>
<evidence type="ECO:0000256" key="14">
    <source>
        <dbReference type="PROSITE-ProRule" id="PRU10141"/>
    </source>
</evidence>
<dbReference type="Gene3D" id="3.80.10.10">
    <property type="entry name" value="Ribonuclease Inhibitor"/>
    <property type="match status" value="1"/>
</dbReference>
<dbReference type="InterPro" id="IPR032675">
    <property type="entry name" value="LRR_dom_sf"/>
</dbReference>
<keyword evidence="3" id="KW-0433">Leucine-rich repeat</keyword>
<feature type="chain" id="PRO_5043530517" description="non-specific serine/threonine protein kinase" evidence="16">
    <location>
        <begin position="23"/>
        <end position="770"/>
    </location>
</feature>
<dbReference type="EC" id="2.7.11.1" evidence="2"/>
<feature type="binding site" evidence="14">
    <location>
        <position position="600"/>
    </location>
    <ligand>
        <name>ATP</name>
        <dbReference type="ChEBI" id="CHEBI:30616"/>
    </ligand>
</feature>
<dbReference type="PANTHER" id="PTHR45631:SF21">
    <property type="entry name" value="PROTEIN KINASE DOMAIN-CONTAINING PROTEIN"/>
    <property type="match status" value="1"/>
</dbReference>
<dbReference type="FunFam" id="3.30.200.20:FF:000178">
    <property type="entry name" value="serine/threonine-protein kinase PBS1-like"/>
    <property type="match status" value="1"/>
</dbReference>
<proteinExistence type="predicted"/>
<evidence type="ECO:0000256" key="15">
    <source>
        <dbReference type="SAM" id="Phobius"/>
    </source>
</evidence>
<name>A0AAW0LSB0_QUESU</name>
<evidence type="ECO:0000256" key="16">
    <source>
        <dbReference type="SAM" id="SignalP"/>
    </source>
</evidence>
<dbReference type="PROSITE" id="PS51450">
    <property type="entry name" value="LRR"/>
    <property type="match status" value="1"/>
</dbReference>
<evidence type="ECO:0000256" key="3">
    <source>
        <dbReference type="ARBA" id="ARBA00022614"/>
    </source>
</evidence>
<dbReference type="PROSITE" id="PS00107">
    <property type="entry name" value="PROTEIN_KINASE_ATP"/>
    <property type="match status" value="1"/>
</dbReference>
<keyword evidence="19" id="KW-1185">Reference proteome</keyword>
<dbReference type="InterPro" id="IPR017441">
    <property type="entry name" value="Protein_kinase_ATP_BS"/>
</dbReference>
<dbReference type="InterPro" id="IPR011009">
    <property type="entry name" value="Kinase-like_dom_sf"/>
</dbReference>
<evidence type="ECO:0000256" key="9">
    <source>
        <dbReference type="ARBA" id="ARBA00022840"/>
    </source>
</evidence>
<evidence type="ECO:0000313" key="18">
    <source>
        <dbReference type="EMBL" id="KAK7854310.1"/>
    </source>
</evidence>
<comment type="caution">
    <text evidence="18">The sequence shown here is derived from an EMBL/GenBank/DDBJ whole genome shotgun (WGS) entry which is preliminary data.</text>
</comment>
<comment type="catalytic activity">
    <reaction evidence="12">
        <text>L-threonyl-[protein] + ATP = O-phospho-L-threonyl-[protein] + ADP + H(+)</text>
        <dbReference type="Rhea" id="RHEA:46608"/>
        <dbReference type="Rhea" id="RHEA-COMP:11060"/>
        <dbReference type="Rhea" id="RHEA-COMP:11605"/>
        <dbReference type="ChEBI" id="CHEBI:15378"/>
        <dbReference type="ChEBI" id="CHEBI:30013"/>
        <dbReference type="ChEBI" id="CHEBI:30616"/>
        <dbReference type="ChEBI" id="CHEBI:61977"/>
        <dbReference type="ChEBI" id="CHEBI:456216"/>
        <dbReference type="EC" id="2.7.11.1"/>
    </reaction>
</comment>
<dbReference type="AlphaFoldDB" id="A0AAW0LSB0"/>
<comment type="catalytic activity">
    <reaction evidence="13">
        <text>L-seryl-[protein] + ATP = O-phospho-L-seryl-[protein] + ADP + H(+)</text>
        <dbReference type="Rhea" id="RHEA:17989"/>
        <dbReference type="Rhea" id="RHEA-COMP:9863"/>
        <dbReference type="Rhea" id="RHEA-COMP:11604"/>
        <dbReference type="ChEBI" id="CHEBI:15378"/>
        <dbReference type="ChEBI" id="CHEBI:29999"/>
        <dbReference type="ChEBI" id="CHEBI:30616"/>
        <dbReference type="ChEBI" id="CHEBI:83421"/>
        <dbReference type="ChEBI" id="CHEBI:456216"/>
        <dbReference type="EC" id="2.7.11.1"/>
    </reaction>
</comment>
<comment type="subcellular location">
    <subcellularLocation>
        <location evidence="1">Membrane</location>
        <topology evidence="1">Single-pass membrane protein</topology>
    </subcellularLocation>
</comment>
<keyword evidence="7" id="KW-0677">Repeat</keyword>
<evidence type="ECO:0000256" key="5">
    <source>
        <dbReference type="ARBA" id="ARBA00022692"/>
    </source>
</evidence>
<evidence type="ECO:0000256" key="4">
    <source>
        <dbReference type="ARBA" id="ARBA00022679"/>
    </source>
</evidence>
<evidence type="ECO:0000256" key="2">
    <source>
        <dbReference type="ARBA" id="ARBA00012513"/>
    </source>
</evidence>
<evidence type="ECO:0000256" key="10">
    <source>
        <dbReference type="ARBA" id="ARBA00022989"/>
    </source>
</evidence>
<dbReference type="PROSITE" id="PS50011">
    <property type="entry name" value="PROTEIN_KINASE_DOM"/>
    <property type="match status" value="1"/>
</dbReference>
<keyword evidence="5 15" id="KW-0812">Transmembrane</keyword>
<keyword evidence="10 15" id="KW-1133">Transmembrane helix</keyword>
<keyword evidence="4" id="KW-0808">Transferase</keyword>
<dbReference type="SUPFAM" id="SSF52058">
    <property type="entry name" value="L domain-like"/>
    <property type="match status" value="1"/>
</dbReference>
<evidence type="ECO:0000256" key="11">
    <source>
        <dbReference type="ARBA" id="ARBA00023136"/>
    </source>
</evidence>
<protein>
    <recommendedName>
        <fullName evidence="2">non-specific serine/threonine protein kinase</fullName>
        <ecNumber evidence="2">2.7.11.1</ecNumber>
    </recommendedName>
</protein>
<dbReference type="InterPro" id="IPR024788">
    <property type="entry name" value="Malectin-like_Carb-bd_dom"/>
</dbReference>
<keyword evidence="8 14" id="KW-0547">Nucleotide-binding</keyword>
<dbReference type="Proteomes" id="UP000237347">
    <property type="component" value="Unassembled WGS sequence"/>
</dbReference>
<keyword evidence="11 15" id="KW-0472">Membrane</keyword>
<evidence type="ECO:0000256" key="1">
    <source>
        <dbReference type="ARBA" id="ARBA00004167"/>
    </source>
</evidence>